<dbReference type="EMBL" id="WNCL01000026">
    <property type="protein sequence ID" value="MTU43711.1"/>
    <property type="molecule type" value="Genomic_DNA"/>
</dbReference>
<dbReference type="SMART" id="SM00974">
    <property type="entry name" value="T5orf172"/>
    <property type="match status" value="1"/>
</dbReference>
<comment type="caution">
    <text evidence="2">The sequence shown here is derived from an EMBL/GenBank/DDBJ whole genome shotgun (WGS) entry which is preliminary data.</text>
</comment>
<evidence type="ECO:0000313" key="2">
    <source>
        <dbReference type="EMBL" id="MTU43711.1"/>
    </source>
</evidence>
<dbReference type="Proteomes" id="UP000462362">
    <property type="component" value="Unassembled WGS sequence"/>
</dbReference>
<dbReference type="Pfam" id="PF10544">
    <property type="entry name" value="T5orf172"/>
    <property type="match status" value="1"/>
</dbReference>
<organism evidence="2 3">
    <name type="scientific">Parasutterella excrementihominis</name>
    <dbReference type="NCBI Taxonomy" id="487175"/>
    <lineage>
        <taxon>Bacteria</taxon>
        <taxon>Pseudomonadati</taxon>
        <taxon>Pseudomonadota</taxon>
        <taxon>Betaproteobacteria</taxon>
        <taxon>Burkholderiales</taxon>
        <taxon>Sutterellaceae</taxon>
        <taxon>Parasutterella</taxon>
    </lineage>
</organism>
<dbReference type="AlphaFoldDB" id="A0A6I3RY12"/>
<dbReference type="InterPro" id="IPR018306">
    <property type="entry name" value="Phage_T5_Orf172_DNA-bd"/>
</dbReference>
<evidence type="ECO:0000259" key="1">
    <source>
        <dbReference type="SMART" id="SM00974"/>
    </source>
</evidence>
<evidence type="ECO:0000313" key="3">
    <source>
        <dbReference type="Proteomes" id="UP000462362"/>
    </source>
</evidence>
<gene>
    <name evidence="2" type="ORF">GMD42_08775</name>
</gene>
<dbReference type="RefSeq" id="WP_021868381.1">
    <property type="nucleotide sequence ID" value="NZ_CALXOM010000029.1"/>
</dbReference>
<reference evidence="2 3" key="1">
    <citation type="journal article" date="2019" name="Nat. Med.">
        <title>A library of human gut bacterial isolates paired with longitudinal multiomics data enables mechanistic microbiome research.</title>
        <authorList>
            <person name="Poyet M."/>
            <person name="Groussin M."/>
            <person name="Gibbons S.M."/>
            <person name="Avila-Pacheco J."/>
            <person name="Jiang X."/>
            <person name="Kearney S.M."/>
            <person name="Perrotta A.R."/>
            <person name="Berdy B."/>
            <person name="Zhao S."/>
            <person name="Lieberman T.D."/>
            <person name="Swanson P.K."/>
            <person name="Smith M."/>
            <person name="Roesemann S."/>
            <person name="Alexander J.E."/>
            <person name="Rich S.A."/>
            <person name="Livny J."/>
            <person name="Vlamakis H."/>
            <person name="Clish C."/>
            <person name="Bullock K."/>
            <person name="Deik A."/>
            <person name="Scott J."/>
            <person name="Pierce K.A."/>
            <person name="Xavier R.J."/>
            <person name="Alm E.J."/>
        </authorList>
    </citation>
    <scope>NUCLEOTIDE SEQUENCE [LARGE SCALE GENOMIC DNA]</scope>
    <source>
        <strain evidence="2 3">BIOML-A2</strain>
    </source>
</reference>
<accession>A0A6I3RY12</accession>
<name>A0A6I3RY12_9BURK</name>
<protein>
    <recommendedName>
        <fullName evidence="1">Bacteriophage T5 Orf172 DNA-binding domain-containing protein</fullName>
    </recommendedName>
</protein>
<proteinExistence type="predicted"/>
<sequence>MRNPLNAGAQVNVTSPLFDENKNYLYSNLELTPNVFAHIAMSLCRGTQRSRGDVITGVVVYHQTHGGITAGNEYISTFKKATKILRNKGLLKNLGYGQWLFKSEANETSLELDSYVTKEEDSQIPIDETLGTGNETVYVYYYDAYRQLAETRGQKHWPCKVGMTSQQTISRIFSQTGTAYPESPHIAIEFKCNDAKGLENAFHSVLSFRKRKVESAPGNEWYYTTLEELKEIFEFVLNGTEPISELRKPEGNDEDYSI</sequence>
<feature type="domain" description="Bacteriophage T5 Orf172 DNA-binding" evidence="1">
    <location>
        <begin position="153"/>
        <end position="236"/>
    </location>
</feature>